<organism evidence="1 2">
    <name type="scientific">Syntrophorhabdus aromaticivorans</name>
    <dbReference type="NCBI Taxonomy" id="328301"/>
    <lineage>
        <taxon>Bacteria</taxon>
        <taxon>Pseudomonadati</taxon>
        <taxon>Thermodesulfobacteriota</taxon>
        <taxon>Syntrophorhabdia</taxon>
        <taxon>Syntrophorhabdales</taxon>
        <taxon>Syntrophorhabdaceae</taxon>
        <taxon>Syntrophorhabdus</taxon>
    </lineage>
</organism>
<dbReference type="Proteomes" id="UP000777265">
    <property type="component" value="Unassembled WGS sequence"/>
</dbReference>
<proteinExistence type="predicted"/>
<dbReference type="AlphaFoldDB" id="A0A971M507"/>
<dbReference type="EMBL" id="JAAYEE010000202">
    <property type="protein sequence ID" value="NLW36010.1"/>
    <property type="molecule type" value="Genomic_DNA"/>
</dbReference>
<evidence type="ECO:0000313" key="1">
    <source>
        <dbReference type="EMBL" id="NLW36010.1"/>
    </source>
</evidence>
<evidence type="ECO:0000313" key="2">
    <source>
        <dbReference type="Proteomes" id="UP000777265"/>
    </source>
</evidence>
<reference evidence="1" key="2">
    <citation type="submission" date="2020-01" db="EMBL/GenBank/DDBJ databases">
        <authorList>
            <person name="Campanaro S."/>
        </authorList>
    </citation>
    <scope>NUCLEOTIDE SEQUENCE</scope>
    <source>
        <strain evidence="1">AS06rmzACSIP_7</strain>
    </source>
</reference>
<reference evidence="1" key="1">
    <citation type="journal article" date="2020" name="Biotechnol. Biofuels">
        <title>New insights from the biogas microbiome by comprehensive genome-resolved metagenomics of nearly 1600 species originating from multiple anaerobic digesters.</title>
        <authorList>
            <person name="Campanaro S."/>
            <person name="Treu L."/>
            <person name="Rodriguez-R L.M."/>
            <person name="Kovalovszki A."/>
            <person name="Ziels R.M."/>
            <person name="Maus I."/>
            <person name="Zhu X."/>
            <person name="Kougias P.G."/>
            <person name="Basile A."/>
            <person name="Luo G."/>
            <person name="Schluter A."/>
            <person name="Konstantinidis K.T."/>
            <person name="Angelidaki I."/>
        </authorList>
    </citation>
    <scope>NUCLEOTIDE SEQUENCE</scope>
    <source>
        <strain evidence="1">AS06rmzACSIP_7</strain>
    </source>
</reference>
<name>A0A971M507_9BACT</name>
<comment type="caution">
    <text evidence="1">The sequence shown here is derived from an EMBL/GenBank/DDBJ whole genome shotgun (WGS) entry which is preliminary data.</text>
</comment>
<protein>
    <submittedName>
        <fullName evidence="1">Uncharacterized protein</fullName>
    </submittedName>
</protein>
<gene>
    <name evidence="1" type="ORF">GXY80_11100</name>
</gene>
<accession>A0A971M507</accession>
<sequence length="92" mass="10274">MALCRTMSDERPVVNATAHIVNHEGQHVPIRISTAFLKDDEDRIKGGVSEIREVARKLTTTLRDPGEKSVALFYLVCKVPTQERVRPCSLTA</sequence>